<reference evidence="2 3" key="1">
    <citation type="journal article" name="Sci. Rep.">
        <title>Genome-scale phylogenetic analyses confirm Olpidium as the closest living zoosporic fungus to the non-flagellated, terrestrial fungi.</title>
        <authorList>
            <person name="Chang Y."/>
            <person name="Rochon D."/>
            <person name="Sekimoto S."/>
            <person name="Wang Y."/>
            <person name="Chovatia M."/>
            <person name="Sandor L."/>
            <person name="Salamov A."/>
            <person name="Grigoriev I.V."/>
            <person name="Stajich J.E."/>
            <person name="Spatafora J.W."/>
        </authorList>
    </citation>
    <scope>NUCLEOTIDE SEQUENCE [LARGE SCALE GENOMIC DNA]</scope>
    <source>
        <strain evidence="2">S191</strain>
    </source>
</reference>
<comment type="caution">
    <text evidence="2">The sequence shown here is derived from an EMBL/GenBank/DDBJ whole genome shotgun (WGS) entry which is preliminary data.</text>
</comment>
<name>A0A8H7ZV21_9FUNG</name>
<feature type="region of interest" description="Disordered" evidence="1">
    <location>
        <begin position="62"/>
        <end position="87"/>
    </location>
</feature>
<sequence length="107" mass="11880">MAKRNETLSQGRVISAAGFPRPAAHTGVASTPLSVSVFSYPPGWPSHAALARSCVRTRRMRPRPSVIFSKNQHPTKAPGGRKGARQSFSSWWSRLWLSSLFRMFRGI</sequence>
<accession>A0A8H7ZV21</accession>
<dbReference type="EMBL" id="JAEFCI010006626">
    <property type="protein sequence ID" value="KAG5459573.1"/>
    <property type="molecule type" value="Genomic_DNA"/>
</dbReference>
<evidence type="ECO:0000313" key="2">
    <source>
        <dbReference type="EMBL" id="KAG5459573.1"/>
    </source>
</evidence>
<gene>
    <name evidence="2" type="ORF">BJ554DRAFT_13</name>
</gene>
<dbReference type="Proteomes" id="UP000673691">
    <property type="component" value="Unassembled WGS sequence"/>
</dbReference>
<keyword evidence="3" id="KW-1185">Reference proteome</keyword>
<evidence type="ECO:0000313" key="3">
    <source>
        <dbReference type="Proteomes" id="UP000673691"/>
    </source>
</evidence>
<proteinExistence type="predicted"/>
<protein>
    <submittedName>
        <fullName evidence="2">Uncharacterized protein</fullName>
    </submittedName>
</protein>
<evidence type="ECO:0000256" key="1">
    <source>
        <dbReference type="SAM" id="MobiDB-lite"/>
    </source>
</evidence>
<organism evidence="2 3">
    <name type="scientific">Olpidium bornovanus</name>
    <dbReference type="NCBI Taxonomy" id="278681"/>
    <lineage>
        <taxon>Eukaryota</taxon>
        <taxon>Fungi</taxon>
        <taxon>Fungi incertae sedis</taxon>
        <taxon>Olpidiomycota</taxon>
        <taxon>Olpidiomycotina</taxon>
        <taxon>Olpidiomycetes</taxon>
        <taxon>Olpidiales</taxon>
        <taxon>Olpidiaceae</taxon>
        <taxon>Olpidium</taxon>
    </lineage>
</organism>
<dbReference type="AlphaFoldDB" id="A0A8H7ZV21"/>